<organism evidence="1 2">
    <name type="scientific">Pichia kudriavzevii</name>
    <name type="common">Yeast</name>
    <name type="synonym">Issatchenkia orientalis</name>
    <dbReference type="NCBI Taxonomy" id="4909"/>
    <lineage>
        <taxon>Eukaryota</taxon>
        <taxon>Fungi</taxon>
        <taxon>Dikarya</taxon>
        <taxon>Ascomycota</taxon>
        <taxon>Saccharomycotina</taxon>
        <taxon>Pichiomycetes</taxon>
        <taxon>Pichiales</taxon>
        <taxon>Pichiaceae</taxon>
        <taxon>Pichia</taxon>
    </lineage>
</organism>
<dbReference type="EMBL" id="JQFK01001467">
    <property type="protein sequence ID" value="KGK34607.1"/>
    <property type="molecule type" value="Genomic_DNA"/>
</dbReference>
<sequence length="14" mass="1665">MEAIRQSPTFKDLE</sequence>
<reference evidence="2" key="1">
    <citation type="journal article" date="2014" name="Microb. Cell Fact.">
        <title>Exploiting Issatchenkia orientalis SD108 for succinic acid production.</title>
        <authorList>
            <person name="Xiao H."/>
            <person name="Shao Z."/>
            <person name="Jiang Y."/>
            <person name="Dole S."/>
            <person name="Zhao H."/>
        </authorList>
    </citation>
    <scope>NUCLEOTIDE SEQUENCE [LARGE SCALE GENOMIC DNA]</scope>
    <source>
        <strain evidence="2">SD108</strain>
    </source>
</reference>
<protein>
    <submittedName>
        <fullName evidence="1">Uncharacterized protein</fullName>
    </submittedName>
</protein>
<name>A0A099NRM9_PICKU</name>
<evidence type="ECO:0000313" key="1">
    <source>
        <dbReference type="EMBL" id="KGK34607.1"/>
    </source>
</evidence>
<proteinExistence type="predicted"/>
<evidence type="ECO:0000313" key="2">
    <source>
        <dbReference type="Proteomes" id="UP000029867"/>
    </source>
</evidence>
<accession>A0A099NRM9</accession>
<dbReference type="HOGENOM" id="CLU_3435027_0_0_1"/>
<gene>
    <name evidence="1" type="ORF">JL09_g6245</name>
</gene>
<comment type="caution">
    <text evidence="1">The sequence shown here is derived from an EMBL/GenBank/DDBJ whole genome shotgun (WGS) entry which is preliminary data.</text>
</comment>
<dbReference type="Proteomes" id="UP000029867">
    <property type="component" value="Unassembled WGS sequence"/>
</dbReference>